<evidence type="ECO:0000256" key="1">
    <source>
        <dbReference type="SAM" id="Phobius"/>
    </source>
</evidence>
<dbReference type="STRING" id="1802511.A3E15_03515"/>
<dbReference type="Gene3D" id="3.30.700.10">
    <property type="entry name" value="Glycoprotein, Type 4 Pilin"/>
    <property type="match status" value="1"/>
</dbReference>
<dbReference type="InterPro" id="IPR045584">
    <property type="entry name" value="Pilin-like"/>
</dbReference>
<dbReference type="SUPFAM" id="SSF54523">
    <property type="entry name" value="Pili subunits"/>
    <property type="match status" value="1"/>
</dbReference>
<comment type="caution">
    <text evidence="2">The sequence shown here is derived from an EMBL/GenBank/DDBJ whole genome shotgun (WGS) entry which is preliminary data.</text>
</comment>
<keyword evidence="1" id="KW-0472">Membrane</keyword>
<dbReference type="Proteomes" id="UP000177794">
    <property type="component" value="Unassembled WGS sequence"/>
</dbReference>
<dbReference type="NCBIfam" id="TIGR02532">
    <property type="entry name" value="IV_pilin_GFxxxE"/>
    <property type="match status" value="1"/>
</dbReference>
<proteinExistence type="predicted"/>
<keyword evidence="1" id="KW-1133">Transmembrane helix</keyword>
<evidence type="ECO:0000313" key="2">
    <source>
        <dbReference type="EMBL" id="OGM55982.1"/>
    </source>
</evidence>
<accession>A0A1F8AW67</accession>
<feature type="transmembrane region" description="Helical" evidence="1">
    <location>
        <begin position="6"/>
        <end position="30"/>
    </location>
</feature>
<evidence type="ECO:0008006" key="4">
    <source>
        <dbReference type="Google" id="ProtNLM"/>
    </source>
</evidence>
<organism evidence="2 3">
    <name type="scientific">Candidatus Woesebacteria bacterium RIFCSPHIGHO2_12_FULL_42_9</name>
    <dbReference type="NCBI Taxonomy" id="1802511"/>
    <lineage>
        <taxon>Bacteria</taxon>
        <taxon>Candidatus Woeseibacteriota</taxon>
    </lineage>
</organism>
<keyword evidence="1" id="KW-0812">Transmembrane</keyword>
<sequence>MKRFKAFTLIELLLTIAIIGILATISITALNPQRQLAKARDTQRKTDIYSIASAIYQFSSEHSGDLPDTDGDPLTSNFPAVATCIGTGGGCFNLGAAGDTEPIIPTYLATMPYDPMTGDQADTDYSVNVDANGRIVVSAVGEVEPVISVTK</sequence>
<protein>
    <recommendedName>
        <fullName evidence="4">Type II secretion system protein GspG C-terminal domain-containing protein</fullName>
    </recommendedName>
</protein>
<dbReference type="AlphaFoldDB" id="A0A1F8AW67"/>
<dbReference type="InterPro" id="IPR012902">
    <property type="entry name" value="N_methyl_site"/>
</dbReference>
<evidence type="ECO:0000313" key="3">
    <source>
        <dbReference type="Proteomes" id="UP000177794"/>
    </source>
</evidence>
<dbReference type="EMBL" id="MGGX01000013">
    <property type="protein sequence ID" value="OGM55982.1"/>
    <property type="molecule type" value="Genomic_DNA"/>
</dbReference>
<name>A0A1F8AW67_9BACT</name>
<gene>
    <name evidence="2" type="ORF">A3E15_03515</name>
</gene>
<reference evidence="2 3" key="1">
    <citation type="journal article" date="2016" name="Nat. Commun.">
        <title>Thousands of microbial genomes shed light on interconnected biogeochemical processes in an aquifer system.</title>
        <authorList>
            <person name="Anantharaman K."/>
            <person name="Brown C.T."/>
            <person name="Hug L.A."/>
            <person name="Sharon I."/>
            <person name="Castelle C.J."/>
            <person name="Probst A.J."/>
            <person name="Thomas B.C."/>
            <person name="Singh A."/>
            <person name="Wilkins M.J."/>
            <person name="Karaoz U."/>
            <person name="Brodie E.L."/>
            <person name="Williams K.H."/>
            <person name="Hubbard S.S."/>
            <person name="Banfield J.F."/>
        </authorList>
    </citation>
    <scope>NUCLEOTIDE SEQUENCE [LARGE SCALE GENOMIC DNA]</scope>
</reference>
<dbReference type="Pfam" id="PF07963">
    <property type="entry name" value="N_methyl"/>
    <property type="match status" value="1"/>
</dbReference>